<evidence type="ECO:0000313" key="2">
    <source>
        <dbReference type="EMBL" id="RMX06092.1"/>
    </source>
</evidence>
<dbReference type="InterPro" id="IPR036165">
    <property type="entry name" value="YefM-like_sf"/>
</dbReference>
<accession>A0A3M6QUE6</accession>
<reference evidence="2 3" key="1">
    <citation type="submission" date="2018-10" db="EMBL/GenBank/DDBJ databases">
        <title>Comamonadaceae CDC group NO-1 genome sequencing and assembly.</title>
        <authorList>
            <person name="Bernier A.-M."/>
            <person name="Bernard K."/>
        </authorList>
    </citation>
    <scope>NUCLEOTIDE SEQUENCE [LARGE SCALE GENOMIC DNA]</scope>
    <source>
        <strain evidence="2 3">NML180581</strain>
    </source>
</reference>
<comment type="similarity">
    <text evidence="1">Belongs to the phD/YefM antitoxin family.</text>
</comment>
<dbReference type="RefSeq" id="WP_122249028.1">
    <property type="nucleotide sequence ID" value="NZ_RDQK01000036.1"/>
</dbReference>
<sequence length="90" mass="10081">MPITVTCREFNQKASQMLQLSQQEPVFITKWGKIVGVLSSYQAYQQREAQSLAEAFASGHAAGDLDDALEADLARIRQQSARQRPNDWGQ</sequence>
<name>A0A3M6QUE6_9BURK</name>
<comment type="caution">
    <text evidence="2">The sequence shown here is derived from an EMBL/GenBank/DDBJ whole genome shotgun (WGS) entry which is preliminary data.</text>
</comment>
<dbReference type="SUPFAM" id="SSF143120">
    <property type="entry name" value="YefM-like"/>
    <property type="match status" value="1"/>
</dbReference>
<evidence type="ECO:0000313" key="3">
    <source>
        <dbReference type="Proteomes" id="UP000281171"/>
    </source>
</evidence>
<dbReference type="Proteomes" id="UP000281171">
    <property type="component" value="Unassembled WGS sequence"/>
</dbReference>
<evidence type="ECO:0000256" key="1">
    <source>
        <dbReference type="ARBA" id="ARBA00009981"/>
    </source>
</evidence>
<protein>
    <submittedName>
        <fullName evidence="2">Type II toxin-antitoxin system Phd/YefM family antitoxin</fullName>
    </submittedName>
</protein>
<dbReference type="EMBL" id="RDQK01000036">
    <property type="protein sequence ID" value="RMX06092.1"/>
    <property type="molecule type" value="Genomic_DNA"/>
</dbReference>
<proteinExistence type="inferred from homology"/>
<dbReference type="AlphaFoldDB" id="A0A3M6QUE6"/>
<organism evidence="2 3">
    <name type="scientific">Allofranklinella schreckenbergeri</name>
    <dbReference type="NCBI Taxonomy" id="1076744"/>
    <lineage>
        <taxon>Bacteria</taxon>
        <taxon>Pseudomonadati</taxon>
        <taxon>Pseudomonadota</taxon>
        <taxon>Betaproteobacteria</taxon>
        <taxon>Burkholderiales</taxon>
        <taxon>Comamonadaceae</taxon>
        <taxon>Allofranklinella</taxon>
    </lineage>
</organism>
<gene>
    <name evidence="2" type="ORF">EBQ24_11855</name>
</gene>